<dbReference type="Proteomes" id="UP000678895">
    <property type="component" value="Unassembled WGS sequence"/>
</dbReference>
<evidence type="ECO:0000313" key="2">
    <source>
        <dbReference type="Proteomes" id="UP000678895"/>
    </source>
</evidence>
<name>A0A920CM28_9BACL</name>
<gene>
    <name evidence="1" type="ORF">J41TS4_20370</name>
</gene>
<dbReference type="EMBL" id="BORS01000006">
    <property type="protein sequence ID" value="GIO42279.1"/>
    <property type="molecule type" value="Genomic_DNA"/>
</dbReference>
<dbReference type="AlphaFoldDB" id="A0A920CM28"/>
<sequence length="338" mass="39986">MIERLEYITSERAFSDLWIEYECPDEINGVQECYLFLSKLMERTEGYFVLDHFSGASYDHIQRIEMKEEKLFIYWKDFKINPIDVEEQELKELLSWMYDNSTFIYTVCDIRKLKFFESNGHLFILFMPNVISVDETKKVLSVQNLKNEEVEIDEEYNSFETKIRFVLEGKIHDCIISKFPFYSFLIQPKENVSVTVYSTELLKENTLIEAQNRLNRALETLSFTEGLEYDQINSAGSLARTVLESIIKYYCLYSKYSLPNESYGHNMLGNLRKHLQKNNDEIAKLLSNELIKKANQFSHDTGKTHTIKEVEELIEAINDIILSIHDKIKYRSRARKQR</sequence>
<keyword evidence="2" id="KW-1185">Reference proteome</keyword>
<evidence type="ECO:0000313" key="1">
    <source>
        <dbReference type="EMBL" id="GIO42279.1"/>
    </source>
</evidence>
<dbReference type="RefSeq" id="WP_301626998.1">
    <property type="nucleotide sequence ID" value="NZ_BORS01000006.1"/>
</dbReference>
<evidence type="ECO:0008006" key="3">
    <source>
        <dbReference type="Google" id="ProtNLM"/>
    </source>
</evidence>
<reference evidence="1" key="1">
    <citation type="submission" date="2021-03" db="EMBL/GenBank/DDBJ databases">
        <title>Antimicrobial resistance genes in bacteria isolated from Japanese honey, and their potential for conferring macrolide and lincosamide resistance in the American foulbrood pathogen Paenibacillus larvae.</title>
        <authorList>
            <person name="Okamoto M."/>
            <person name="Kumagai M."/>
            <person name="Kanamori H."/>
            <person name="Takamatsu D."/>
        </authorList>
    </citation>
    <scope>NUCLEOTIDE SEQUENCE</scope>
    <source>
        <strain evidence="1">J41TS4</strain>
    </source>
</reference>
<comment type="caution">
    <text evidence="1">The sequence shown here is derived from an EMBL/GenBank/DDBJ whole genome shotgun (WGS) entry which is preliminary data.</text>
</comment>
<organism evidence="1 2">
    <name type="scientific">Paenibacillus apis</name>
    <dbReference type="NCBI Taxonomy" id="1792174"/>
    <lineage>
        <taxon>Bacteria</taxon>
        <taxon>Bacillati</taxon>
        <taxon>Bacillota</taxon>
        <taxon>Bacilli</taxon>
        <taxon>Bacillales</taxon>
        <taxon>Paenibacillaceae</taxon>
        <taxon>Paenibacillus</taxon>
    </lineage>
</organism>
<accession>A0A920CM28</accession>
<protein>
    <recommendedName>
        <fullName evidence="3">HEPN domain-containing protein</fullName>
    </recommendedName>
</protein>
<proteinExistence type="predicted"/>